<reference evidence="2 3" key="1">
    <citation type="submission" date="2022-11" db="EMBL/GenBank/DDBJ databases">
        <title>Minimal conservation of predation-associated metabolite biosynthetic gene clusters underscores biosynthetic potential of Myxococcota including descriptions for ten novel species: Archangium lansinium sp. nov., Myxococcus landrumus sp. nov., Nannocystis bai.</title>
        <authorList>
            <person name="Ahearne A."/>
            <person name="Stevens C."/>
            <person name="Dowd S."/>
        </authorList>
    </citation>
    <scope>NUCLEOTIDE SEQUENCE [LARGE SCALE GENOMIC DNA]</scope>
    <source>
        <strain evidence="2 3">NCWAL01</strain>
    </source>
</reference>
<comment type="caution">
    <text evidence="2">The sequence shown here is derived from an EMBL/GenBank/DDBJ whole genome shotgun (WGS) entry which is preliminary data.</text>
</comment>
<gene>
    <name evidence="2" type="ORF">POL68_32270</name>
</gene>
<evidence type="ECO:0000259" key="1">
    <source>
        <dbReference type="Pfam" id="PF07812"/>
    </source>
</evidence>
<dbReference type="EMBL" id="JAQNDM010000002">
    <property type="protein sequence ID" value="MDC0713182.1"/>
    <property type="molecule type" value="Genomic_DNA"/>
</dbReference>
<accession>A0ABT5DHP6</accession>
<dbReference type="Proteomes" id="UP001221838">
    <property type="component" value="Unassembled WGS sequence"/>
</dbReference>
<name>A0ABT5DHP6_9BACT</name>
<organism evidence="2 3">
    <name type="scientific">Stigmatella ashevillensis</name>
    <dbReference type="NCBI Taxonomy" id="2995309"/>
    <lineage>
        <taxon>Bacteria</taxon>
        <taxon>Pseudomonadati</taxon>
        <taxon>Myxococcota</taxon>
        <taxon>Myxococcia</taxon>
        <taxon>Myxococcales</taxon>
        <taxon>Cystobacterineae</taxon>
        <taxon>Archangiaceae</taxon>
        <taxon>Stigmatella</taxon>
    </lineage>
</organism>
<evidence type="ECO:0000313" key="3">
    <source>
        <dbReference type="Proteomes" id="UP001221838"/>
    </source>
</evidence>
<proteinExistence type="predicted"/>
<feature type="domain" description="TfuA-like core" evidence="1">
    <location>
        <begin position="48"/>
        <end position="166"/>
    </location>
</feature>
<protein>
    <submittedName>
        <fullName evidence="2">TfuA-like protein</fullName>
    </submittedName>
</protein>
<sequence>MKLVVFTGPTLSAEEARKELDALYLPPVAQGEVYRAALERPWAIGIIDGYFERVPSVWHKEILWAMSQGIHVFGSASMGALRAAELAAFGMEGVGAIYEDFQRGTLQDDDEVAVTQGTEEEGHRALSEAMVDIRATLRRAEEEAVISSPVGTRLERIAKSLFFAERVYPRILAAATREGLPEEELAAFREWVFHGRVNLKRADALAMLRVMRERREVAPGPKQVHFSFEHTDAWEALRREAAKLPSGPVPEEGIPREALLEELRLEGCYATVSRLALARALALDEARRQGLHHDDESLLRTEHALREALGVTDPNRFRQWLEENGVEDFQRLLRDEAGVHWIQGMFAPELEQSLPDHLRITGKYVGLLARARNKQRVLREQGLDALTLETARTPPGEPWRWYFGTRLRRSIPADLEDYARTAGFEDAQALEVAVLRDWLYVCALGAG</sequence>
<evidence type="ECO:0000313" key="2">
    <source>
        <dbReference type="EMBL" id="MDC0713182.1"/>
    </source>
</evidence>
<dbReference type="Pfam" id="PF07812">
    <property type="entry name" value="TfuA"/>
    <property type="match status" value="1"/>
</dbReference>
<keyword evidence="3" id="KW-1185">Reference proteome</keyword>
<dbReference type="InterPro" id="IPR012924">
    <property type="entry name" value="TfuA_core"/>
</dbReference>
<dbReference type="RefSeq" id="WP_272143382.1">
    <property type="nucleotide sequence ID" value="NZ_JAQNDM010000002.1"/>
</dbReference>